<keyword evidence="3" id="KW-1133">Transmembrane helix</keyword>
<evidence type="ECO:0000313" key="8">
    <source>
        <dbReference type="EMBL" id="NMQ18314.1"/>
    </source>
</evidence>
<dbReference type="PROSITE" id="PS50887">
    <property type="entry name" value="GGDEF"/>
    <property type="match status" value="1"/>
</dbReference>
<dbReference type="InterPro" id="IPR000014">
    <property type="entry name" value="PAS"/>
</dbReference>
<dbReference type="PANTHER" id="PTHR44757">
    <property type="entry name" value="DIGUANYLATE CYCLASE DGCP"/>
    <property type="match status" value="1"/>
</dbReference>
<dbReference type="EMBL" id="SPMZ01000011">
    <property type="protein sequence ID" value="NMQ18314.1"/>
    <property type="molecule type" value="Genomic_DNA"/>
</dbReference>
<feature type="coiled-coil region" evidence="1">
    <location>
        <begin position="100"/>
        <end position="127"/>
    </location>
</feature>
<dbReference type="PIRSF" id="PIRSF005925">
    <property type="entry name" value="Dos"/>
    <property type="match status" value="1"/>
</dbReference>
<keyword evidence="3" id="KW-0472">Membrane</keyword>
<organism evidence="8 9">
    <name type="scientific">Candidatus Competibacter phosphatis</name>
    <dbReference type="NCBI Taxonomy" id="221280"/>
    <lineage>
        <taxon>Bacteria</taxon>
        <taxon>Pseudomonadati</taxon>
        <taxon>Pseudomonadota</taxon>
        <taxon>Gammaproteobacteria</taxon>
        <taxon>Candidatus Competibacteraceae</taxon>
        <taxon>Candidatus Competibacter</taxon>
    </lineage>
</organism>
<evidence type="ECO:0000259" key="6">
    <source>
        <dbReference type="PROSITE" id="PS50883"/>
    </source>
</evidence>
<dbReference type="SUPFAM" id="SSF55781">
    <property type="entry name" value="GAF domain-like"/>
    <property type="match status" value="1"/>
</dbReference>
<evidence type="ECO:0000256" key="1">
    <source>
        <dbReference type="SAM" id="Coils"/>
    </source>
</evidence>
<dbReference type="Gene3D" id="3.20.20.450">
    <property type="entry name" value="EAL domain"/>
    <property type="match status" value="1"/>
</dbReference>
<dbReference type="PANTHER" id="PTHR44757:SF2">
    <property type="entry name" value="BIOFILM ARCHITECTURE MAINTENANCE PROTEIN MBAA"/>
    <property type="match status" value="1"/>
</dbReference>
<dbReference type="InterPro" id="IPR029787">
    <property type="entry name" value="Nucleotide_cyclase"/>
</dbReference>
<evidence type="ECO:0000256" key="3">
    <source>
        <dbReference type="SAM" id="Phobius"/>
    </source>
</evidence>
<keyword evidence="1" id="KW-0175">Coiled coil</keyword>
<keyword evidence="3" id="KW-0812">Transmembrane</keyword>
<dbReference type="PROSITE" id="PS50113">
    <property type="entry name" value="PAC"/>
    <property type="match status" value="1"/>
</dbReference>
<dbReference type="Gene3D" id="3.30.450.20">
    <property type="entry name" value="PAS domain"/>
    <property type="match status" value="2"/>
</dbReference>
<accession>A0ABX1TJL9</accession>
<feature type="domain" description="PAC" evidence="5">
    <location>
        <begin position="186"/>
        <end position="238"/>
    </location>
</feature>
<dbReference type="RefSeq" id="WP_169247574.1">
    <property type="nucleotide sequence ID" value="NZ_SPMZ01000011.1"/>
</dbReference>
<dbReference type="CDD" id="cd00130">
    <property type="entry name" value="PAS"/>
    <property type="match status" value="2"/>
</dbReference>
<feature type="transmembrane region" description="Helical" evidence="3">
    <location>
        <begin position="12"/>
        <end position="29"/>
    </location>
</feature>
<dbReference type="SMART" id="SM00086">
    <property type="entry name" value="PAC"/>
    <property type="match status" value="2"/>
</dbReference>
<feature type="transmembrane region" description="Helical" evidence="3">
    <location>
        <begin position="35"/>
        <end position="54"/>
    </location>
</feature>
<dbReference type="InterPro" id="IPR035919">
    <property type="entry name" value="EAL_sf"/>
</dbReference>
<dbReference type="InterPro" id="IPR012226">
    <property type="entry name" value="Diguanyl_cyclase/Pdiesterase"/>
</dbReference>
<keyword evidence="9" id="KW-1185">Reference proteome</keyword>
<evidence type="ECO:0000259" key="4">
    <source>
        <dbReference type="PROSITE" id="PS50112"/>
    </source>
</evidence>
<dbReference type="InterPro" id="IPR000700">
    <property type="entry name" value="PAS-assoc_C"/>
</dbReference>
<dbReference type="InterPro" id="IPR001633">
    <property type="entry name" value="EAL_dom"/>
</dbReference>
<dbReference type="InterPro" id="IPR043128">
    <property type="entry name" value="Rev_trsase/Diguanyl_cyclase"/>
</dbReference>
<reference evidence="8 9" key="1">
    <citation type="submission" date="2019-03" db="EMBL/GenBank/DDBJ databases">
        <title>Metabolic reconstructions from genomes of highly enriched 'Candidatus Accumulibacter' and 'Candidatus Competibacter' bioreactor populations.</title>
        <authorList>
            <person name="Annavajhala M.K."/>
            <person name="Welles L."/>
            <person name="Abbas B."/>
            <person name="Sorokin D."/>
            <person name="Park H."/>
            <person name="Van Loosdrecht M."/>
            <person name="Chandran K."/>
        </authorList>
    </citation>
    <scope>NUCLEOTIDE SEQUENCE [LARGE SCALE GENOMIC DNA]</scope>
    <source>
        <strain evidence="8 9">SBR_G</strain>
    </source>
</reference>
<evidence type="ECO:0000259" key="5">
    <source>
        <dbReference type="PROSITE" id="PS50113"/>
    </source>
</evidence>
<dbReference type="InterPro" id="IPR000160">
    <property type="entry name" value="GGDEF_dom"/>
</dbReference>
<dbReference type="Pfam" id="PF13185">
    <property type="entry name" value="GAF_2"/>
    <property type="match status" value="1"/>
</dbReference>
<dbReference type="Proteomes" id="UP000760480">
    <property type="component" value="Unassembled WGS sequence"/>
</dbReference>
<dbReference type="InterPro" id="IPR003018">
    <property type="entry name" value="GAF"/>
</dbReference>
<evidence type="ECO:0000259" key="7">
    <source>
        <dbReference type="PROSITE" id="PS50887"/>
    </source>
</evidence>
<evidence type="ECO:0000256" key="2">
    <source>
        <dbReference type="SAM" id="MobiDB-lite"/>
    </source>
</evidence>
<feature type="region of interest" description="Disordered" evidence="2">
    <location>
        <begin position="434"/>
        <end position="470"/>
    </location>
</feature>
<proteinExistence type="predicted"/>
<dbReference type="InterPro" id="IPR052155">
    <property type="entry name" value="Biofilm_reg_signaling"/>
</dbReference>
<protein>
    <submittedName>
        <fullName evidence="8">EAL domain-containing protein</fullName>
    </submittedName>
</protein>
<feature type="domain" description="PAS" evidence="4">
    <location>
        <begin position="239"/>
        <end position="284"/>
    </location>
</feature>
<dbReference type="Gene3D" id="3.30.450.40">
    <property type="match status" value="1"/>
</dbReference>
<feature type="domain" description="PAS" evidence="4">
    <location>
        <begin position="113"/>
        <end position="157"/>
    </location>
</feature>
<comment type="caution">
    <text evidence="8">The sequence shown here is derived from an EMBL/GenBank/DDBJ whole genome shotgun (WGS) entry which is preliminary data.</text>
</comment>
<dbReference type="PROSITE" id="PS50112">
    <property type="entry name" value="PAS"/>
    <property type="match status" value="2"/>
</dbReference>
<evidence type="ECO:0000313" key="9">
    <source>
        <dbReference type="Proteomes" id="UP000760480"/>
    </source>
</evidence>
<dbReference type="NCBIfam" id="TIGR00254">
    <property type="entry name" value="GGDEF"/>
    <property type="match status" value="1"/>
</dbReference>
<dbReference type="SUPFAM" id="SSF141868">
    <property type="entry name" value="EAL domain-like"/>
    <property type="match status" value="1"/>
</dbReference>
<feature type="domain" description="EAL" evidence="6">
    <location>
        <begin position="721"/>
        <end position="975"/>
    </location>
</feature>
<dbReference type="NCBIfam" id="TIGR00229">
    <property type="entry name" value="sensory_box"/>
    <property type="match status" value="2"/>
</dbReference>
<dbReference type="CDD" id="cd01948">
    <property type="entry name" value="EAL"/>
    <property type="match status" value="1"/>
</dbReference>
<dbReference type="SMART" id="SM00091">
    <property type="entry name" value="PAS"/>
    <property type="match status" value="2"/>
</dbReference>
<dbReference type="InterPro" id="IPR001610">
    <property type="entry name" value="PAC"/>
</dbReference>
<gene>
    <name evidence="8" type="ORF">E4P82_03345</name>
</gene>
<sequence>MKPFHGKIQFRVFWLLFLAMALSAAGLAIRQSPLILGLNLLLLAVLAAALFQWVNRPLRTIVRSLCQRDPAALAPLCEQDTEFGRIALLIRDSFDQQRQLNAEIQERRRAEQKLRQYSRALEQSANAVIITDRNGAIEYVNPKFSETTGYSQAEAIGANPRILKSGQTSREQYKHLWQIITNGDEWHGEFHNRRKDGALYWESATIAPIRDEQGIITHFVAIKEDITQRKKTEAALHASELKYRSVFATVGDALFLVDTQDGRILSVNPAACKLYGYTQKEFLSMRDTDLSVATKGDVRELSRLTSKRLTDQPHRRKDGSVFPADLFVRHFLYKGRKITVAAIRDMTPQKLAEHRILRLSHFYAALSRTSAAIVRHAEPQELFQQICQIVIELEQMQVVWIGFVNPENDGFQLVAHAGMAPDYPHYLTDFPISSEPSQPASWSPAGRALRQGTPEVDNDFHNDFQDDSNPSAWRRTIQALGIRSGAAFPLRRGGQTVGCLCAYAAERDFFDADITGLLASLAGELSFALDLFDHESQRKVATERIQHLATHDPLTGLPNRTLLIDRLSQAIHGAHRRQGYVGILFLDLDRFKTINDSLGHGTGDQLLQAVTERLRACIRQGDTLARQGGDEFILVLPEISEPAIAGRVAEHLLQALRAPFAVQEHLLHVNASIGISIYPVDAADPPTLIRFADNAMYQAKEAGRAGYVFFTSELNVQVSELFTLGNDLRRALEREEFVLHYQPQIDLNTRQLIGAEALIRWQHPKRGLIPPITFIPIAEETGLINAIGEWTLRTACVQNRRWQTAGLPTMPVAVNLSAKQWLQPHLENQVIDALQAAGLAPRWLELEITESLLMRDTEKMIETMHRLQVSGVQFAVDDFGIGYSSLSYLKRFPVNRLKIDQSFVRDIPVDPDDTAIATAIIQMGKSLRLNVVAEGVEGAEQLNFLRERGCDAAQGYYFSKPLPAEAFAQYYKRLSG</sequence>
<dbReference type="InterPro" id="IPR035965">
    <property type="entry name" value="PAS-like_dom_sf"/>
</dbReference>
<dbReference type="SMART" id="SM00052">
    <property type="entry name" value="EAL"/>
    <property type="match status" value="1"/>
</dbReference>
<dbReference type="Pfam" id="PF00563">
    <property type="entry name" value="EAL"/>
    <property type="match status" value="1"/>
</dbReference>
<dbReference type="CDD" id="cd01949">
    <property type="entry name" value="GGDEF"/>
    <property type="match status" value="1"/>
</dbReference>
<dbReference type="SUPFAM" id="SSF55785">
    <property type="entry name" value="PYP-like sensor domain (PAS domain)"/>
    <property type="match status" value="2"/>
</dbReference>
<dbReference type="InterPro" id="IPR029016">
    <property type="entry name" value="GAF-like_dom_sf"/>
</dbReference>
<dbReference type="SUPFAM" id="SSF55073">
    <property type="entry name" value="Nucleotide cyclase"/>
    <property type="match status" value="1"/>
</dbReference>
<name>A0ABX1TJL9_9GAMM</name>
<dbReference type="SMART" id="SM00065">
    <property type="entry name" value="GAF"/>
    <property type="match status" value="1"/>
</dbReference>
<dbReference type="Pfam" id="PF00990">
    <property type="entry name" value="GGDEF"/>
    <property type="match status" value="1"/>
</dbReference>
<dbReference type="Pfam" id="PF13426">
    <property type="entry name" value="PAS_9"/>
    <property type="match status" value="2"/>
</dbReference>
<dbReference type="Gene3D" id="3.30.70.270">
    <property type="match status" value="1"/>
</dbReference>
<dbReference type="SMART" id="SM00267">
    <property type="entry name" value="GGDEF"/>
    <property type="match status" value="1"/>
</dbReference>
<dbReference type="PROSITE" id="PS50883">
    <property type="entry name" value="EAL"/>
    <property type="match status" value="1"/>
</dbReference>
<feature type="domain" description="GGDEF" evidence="7">
    <location>
        <begin position="579"/>
        <end position="712"/>
    </location>
</feature>